<name>A0A4E0S0X3_FASHE</name>
<comment type="caution">
    <text evidence="2">The sequence shown here is derived from an EMBL/GenBank/DDBJ whole genome shotgun (WGS) entry which is preliminary data.</text>
</comment>
<evidence type="ECO:0000256" key="1">
    <source>
        <dbReference type="SAM" id="Phobius"/>
    </source>
</evidence>
<reference evidence="2" key="1">
    <citation type="submission" date="2019-03" db="EMBL/GenBank/DDBJ databases">
        <title>Improved annotation for the trematode Fasciola hepatica.</title>
        <authorList>
            <person name="Choi Y.-J."/>
            <person name="Martin J."/>
            <person name="Mitreva M."/>
        </authorList>
    </citation>
    <scope>NUCLEOTIDE SEQUENCE [LARGE SCALE GENOMIC DNA]</scope>
</reference>
<keyword evidence="1" id="KW-0812">Transmembrane</keyword>
<evidence type="ECO:0000313" key="2">
    <source>
        <dbReference type="EMBL" id="THD25942.1"/>
    </source>
</evidence>
<keyword evidence="3" id="KW-1185">Reference proteome</keyword>
<accession>A0A4E0S0X3</accession>
<dbReference type="Proteomes" id="UP000230066">
    <property type="component" value="Unassembled WGS sequence"/>
</dbReference>
<evidence type="ECO:0000313" key="3">
    <source>
        <dbReference type="Proteomes" id="UP000230066"/>
    </source>
</evidence>
<dbReference type="EMBL" id="JXXN02000928">
    <property type="protein sequence ID" value="THD25942.1"/>
    <property type="molecule type" value="Genomic_DNA"/>
</dbReference>
<sequence length="108" mass="12472">MERTTQMQHISHGRKHERLTRIYMVRSVQNSPLTTGICASTVFTTKTRWSQSGRTRPVYNSHRPAEQISQVYHRLAAYAAQPHVSVLCVQFYLIRLSISSFYVVFTLG</sequence>
<organism evidence="2 3">
    <name type="scientific">Fasciola hepatica</name>
    <name type="common">Liver fluke</name>
    <dbReference type="NCBI Taxonomy" id="6192"/>
    <lineage>
        <taxon>Eukaryota</taxon>
        <taxon>Metazoa</taxon>
        <taxon>Spiralia</taxon>
        <taxon>Lophotrochozoa</taxon>
        <taxon>Platyhelminthes</taxon>
        <taxon>Trematoda</taxon>
        <taxon>Digenea</taxon>
        <taxon>Plagiorchiida</taxon>
        <taxon>Echinostomata</taxon>
        <taxon>Echinostomatoidea</taxon>
        <taxon>Fasciolidae</taxon>
        <taxon>Fasciola</taxon>
    </lineage>
</organism>
<proteinExistence type="predicted"/>
<protein>
    <submittedName>
        <fullName evidence="2">Uncharacterized protein</fullName>
    </submittedName>
</protein>
<gene>
    <name evidence="2" type="ORF">D915_003329</name>
</gene>
<keyword evidence="1" id="KW-0472">Membrane</keyword>
<keyword evidence="1" id="KW-1133">Transmembrane helix</keyword>
<feature type="transmembrane region" description="Helical" evidence="1">
    <location>
        <begin position="84"/>
        <end position="105"/>
    </location>
</feature>
<dbReference type="AlphaFoldDB" id="A0A4E0S0X3"/>